<gene>
    <name evidence="10 11" type="primary">pdxA</name>
    <name evidence="11" type="ORF">ICMP_323</name>
</gene>
<feature type="binding site" evidence="10">
    <location>
        <position position="212"/>
    </location>
    <ligand>
        <name>a divalent metal cation</name>
        <dbReference type="ChEBI" id="CHEBI:60240"/>
        <note>ligand shared between dimeric partners</note>
    </ligand>
</feature>
<evidence type="ECO:0000256" key="10">
    <source>
        <dbReference type="HAMAP-Rule" id="MF_00536"/>
    </source>
</evidence>
<dbReference type="GO" id="GO:0051287">
    <property type="term" value="F:NAD binding"/>
    <property type="evidence" value="ECO:0007669"/>
    <property type="project" value="InterPro"/>
</dbReference>
<dbReference type="PANTHER" id="PTHR30004:SF5">
    <property type="entry name" value="4-HYDROXYTHREONINE-4-PHOSPHATE DEHYDROGENASE"/>
    <property type="match status" value="1"/>
</dbReference>
<dbReference type="EMBL" id="AP010872">
    <property type="protein sequence ID" value="BAH83177.1"/>
    <property type="molecule type" value="Genomic_DNA"/>
</dbReference>
<keyword evidence="5 10" id="KW-0521">NADP</keyword>
<dbReference type="Proteomes" id="UP000061704">
    <property type="component" value="Chromosome"/>
</dbReference>
<comment type="cofactor">
    <cofactor evidence="10">
        <name>Zn(2+)</name>
        <dbReference type="ChEBI" id="CHEBI:29105"/>
    </cofactor>
    <cofactor evidence="10">
        <name>Mg(2+)</name>
        <dbReference type="ChEBI" id="CHEBI:18420"/>
    </cofactor>
    <cofactor evidence="10">
        <name>Co(2+)</name>
        <dbReference type="ChEBI" id="CHEBI:48828"/>
    </cofactor>
    <text evidence="10">Binds 1 divalent metal cation per subunit. Can use ions such as Zn(2+), Mg(2+) or Co(2+).</text>
</comment>
<dbReference type="GO" id="GO:0000287">
    <property type="term" value="F:magnesium ion binding"/>
    <property type="evidence" value="ECO:0007669"/>
    <property type="project" value="UniProtKB-UniRule"/>
</dbReference>
<evidence type="ECO:0000256" key="8">
    <source>
        <dbReference type="ARBA" id="ARBA00023096"/>
    </source>
</evidence>
<dbReference type="GO" id="GO:0005737">
    <property type="term" value="C:cytoplasm"/>
    <property type="evidence" value="ECO:0007669"/>
    <property type="project" value="UniProtKB-SubCell"/>
</dbReference>
<protein>
    <recommendedName>
        <fullName evidence="10">4-hydroxythreonine-4-phosphate dehydrogenase</fullName>
        <ecNumber evidence="10">1.1.1.262</ecNumber>
    </recommendedName>
    <alternativeName>
        <fullName evidence="10">4-(phosphohydroxy)-L-threonine dehydrogenase</fullName>
    </alternativeName>
</protein>
<dbReference type="SUPFAM" id="SSF53659">
    <property type="entry name" value="Isocitrate/Isopropylmalate dehydrogenase-like"/>
    <property type="match status" value="1"/>
</dbReference>
<dbReference type="UniPathway" id="UPA00244">
    <property type="reaction ID" value="UER00312"/>
</dbReference>
<accession>C5WCX1</accession>
<dbReference type="OrthoDB" id="9801783at2"/>
<comment type="catalytic activity">
    <reaction evidence="10">
        <text>4-(phosphooxy)-L-threonine + NAD(+) = 3-amino-2-oxopropyl phosphate + CO2 + NADH</text>
        <dbReference type="Rhea" id="RHEA:32275"/>
        <dbReference type="ChEBI" id="CHEBI:16526"/>
        <dbReference type="ChEBI" id="CHEBI:57279"/>
        <dbReference type="ChEBI" id="CHEBI:57540"/>
        <dbReference type="ChEBI" id="CHEBI:57945"/>
        <dbReference type="ChEBI" id="CHEBI:58452"/>
        <dbReference type="EC" id="1.1.1.262"/>
    </reaction>
</comment>
<dbReference type="InterPro" id="IPR037510">
    <property type="entry name" value="PdxA"/>
</dbReference>
<comment type="pathway">
    <text evidence="10">Cofactor biosynthesis; pyridoxine 5'-phosphate biosynthesis; pyridoxine 5'-phosphate from D-erythrose 4-phosphate: step 4/5.</text>
</comment>
<feature type="binding site" evidence="10">
    <location>
        <position position="293"/>
    </location>
    <ligand>
        <name>substrate</name>
    </ligand>
</feature>
<dbReference type="GO" id="GO:0008615">
    <property type="term" value="P:pyridoxine biosynthetic process"/>
    <property type="evidence" value="ECO:0007669"/>
    <property type="project" value="UniProtKB-UniRule"/>
</dbReference>
<comment type="subunit">
    <text evidence="10">Homodimer.</text>
</comment>
<dbReference type="EC" id="1.1.1.262" evidence="10"/>
<keyword evidence="9 10" id="KW-0170">Cobalt</keyword>
<feature type="binding site" evidence="10">
    <location>
        <position position="137"/>
    </location>
    <ligand>
        <name>substrate</name>
    </ligand>
</feature>
<feature type="binding site" evidence="10">
    <location>
        <position position="284"/>
    </location>
    <ligand>
        <name>substrate</name>
    </ligand>
</feature>
<evidence type="ECO:0000256" key="2">
    <source>
        <dbReference type="ARBA" id="ARBA00022723"/>
    </source>
</evidence>
<keyword evidence="7 10" id="KW-0520">NAD</keyword>
<dbReference type="RefSeq" id="WP_041069238.1">
    <property type="nucleotide sequence ID" value="NZ_AP010872.1"/>
</dbReference>
<keyword evidence="6 10" id="KW-0560">Oxidoreductase</keyword>
<keyword evidence="4 10" id="KW-0460">Magnesium</keyword>
<dbReference type="GO" id="GO:0050570">
    <property type="term" value="F:4-hydroxythreonine-4-phosphate dehydrogenase activity"/>
    <property type="evidence" value="ECO:0007669"/>
    <property type="project" value="UniProtKB-UniRule"/>
</dbReference>
<evidence type="ECO:0000256" key="1">
    <source>
        <dbReference type="ARBA" id="ARBA00022490"/>
    </source>
</evidence>
<dbReference type="STRING" id="476281.ICMP_323"/>
<proteinExistence type="inferred from homology"/>
<feature type="binding site" evidence="10">
    <location>
        <position position="138"/>
    </location>
    <ligand>
        <name>substrate</name>
    </ligand>
</feature>
<feature type="binding site" evidence="10">
    <location>
        <position position="275"/>
    </location>
    <ligand>
        <name>substrate</name>
    </ligand>
</feature>
<dbReference type="Gene3D" id="3.40.718.10">
    <property type="entry name" value="Isopropylmalate Dehydrogenase"/>
    <property type="match status" value="1"/>
</dbReference>
<evidence type="ECO:0000256" key="9">
    <source>
        <dbReference type="ARBA" id="ARBA00023285"/>
    </source>
</evidence>
<reference evidence="11 12" key="1">
    <citation type="journal article" date="2011" name="Genome Biol. Evol.">
        <title>Reductive evolution of bacterial genome in insect gut environment.</title>
        <authorList>
            <person name="Nikoh N."/>
            <person name="Hosokawa T."/>
            <person name="Ohshima K."/>
            <person name="Hattori M."/>
            <person name="Fukatsu T."/>
        </authorList>
    </citation>
    <scope>NUCLEOTIDE SEQUENCE [LARGE SCALE GENOMIC DNA]</scope>
    <source>
        <strain evidence="11 12">Mpkobe</strain>
    </source>
</reference>
<dbReference type="HAMAP" id="MF_00536">
    <property type="entry name" value="PdxA"/>
    <property type="match status" value="1"/>
</dbReference>
<comment type="similarity">
    <text evidence="10">Belongs to the PdxA family.</text>
</comment>
<dbReference type="GO" id="GO:0042823">
    <property type="term" value="P:pyridoxal phosphate biosynthetic process"/>
    <property type="evidence" value="ECO:0007669"/>
    <property type="project" value="UniProtKB-UniRule"/>
</dbReference>
<dbReference type="NCBIfam" id="TIGR00557">
    <property type="entry name" value="pdxA"/>
    <property type="match status" value="1"/>
</dbReference>
<organism evidence="11 12">
    <name type="scientific">Candidatus Ishikawaella capsulata Mpkobe</name>
    <dbReference type="NCBI Taxonomy" id="476281"/>
    <lineage>
        <taxon>Bacteria</taxon>
        <taxon>Pseudomonadati</taxon>
        <taxon>Pseudomonadota</taxon>
        <taxon>Gammaproteobacteria</taxon>
        <taxon>Enterobacterales</taxon>
        <taxon>Enterobacteriaceae</taxon>
        <taxon>Candidatus Ishikawella</taxon>
    </lineage>
</organism>
<keyword evidence="2 10" id="KW-0479">Metal-binding</keyword>
<keyword evidence="1 10" id="KW-0963">Cytoplasm</keyword>
<dbReference type="InterPro" id="IPR005255">
    <property type="entry name" value="PdxA_fam"/>
</dbReference>
<evidence type="ECO:0000256" key="7">
    <source>
        <dbReference type="ARBA" id="ARBA00023027"/>
    </source>
</evidence>
<name>C5WCX1_9ENTR</name>
<evidence type="ECO:0000256" key="4">
    <source>
        <dbReference type="ARBA" id="ARBA00022842"/>
    </source>
</evidence>
<evidence type="ECO:0000313" key="12">
    <source>
        <dbReference type="Proteomes" id="UP000061704"/>
    </source>
</evidence>
<evidence type="ECO:0000256" key="5">
    <source>
        <dbReference type="ARBA" id="ARBA00022857"/>
    </source>
</evidence>
<dbReference type="PANTHER" id="PTHR30004">
    <property type="entry name" value="4-HYDROXYTHREONINE-4-PHOSPHATE DEHYDROGENASE"/>
    <property type="match status" value="1"/>
</dbReference>
<evidence type="ECO:0000313" key="11">
    <source>
        <dbReference type="EMBL" id="BAH83177.1"/>
    </source>
</evidence>
<dbReference type="GO" id="GO:0008270">
    <property type="term" value="F:zinc ion binding"/>
    <property type="evidence" value="ECO:0007669"/>
    <property type="project" value="UniProtKB-UniRule"/>
</dbReference>
<keyword evidence="8 10" id="KW-0664">Pyridoxine biosynthesis</keyword>
<evidence type="ECO:0000256" key="3">
    <source>
        <dbReference type="ARBA" id="ARBA00022833"/>
    </source>
</evidence>
<feature type="binding site" evidence="10">
    <location>
        <position position="167"/>
    </location>
    <ligand>
        <name>a divalent metal cation</name>
        <dbReference type="ChEBI" id="CHEBI:60240"/>
        <note>ligand shared between dimeric partners</note>
    </ligand>
</feature>
<comment type="subcellular location">
    <subcellularLocation>
        <location evidence="10">Cytoplasm</location>
    </subcellularLocation>
</comment>
<comment type="miscellaneous">
    <text evidence="10">The active site is located at the dimer interface.</text>
</comment>
<keyword evidence="3 10" id="KW-0862">Zinc</keyword>
<dbReference type="Pfam" id="PF04166">
    <property type="entry name" value="PdxA"/>
    <property type="match status" value="1"/>
</dbReference>
<comment type="function">
    <text evidence="10">Catalyzes the NAD(P)-dependent oxidation of 4-(phosphooxy)-L-threonine (HTP) into 2-amino-3-oxo-4-(phosphooxy)butyric acid which spontaneously decarboxylates to form 3-amino-2-oxopropyl phosphate (AHAP).</text>
</comment>
<sequence>MLNSNFRLAITPGEPAGIGPDLVIQIAQHYWPVEIVVFSCMELLKNRAKQMGLPLILRQYDPSKSPQKHQRGTLTVFPIDTLHPVKAGHLSIANSQYVINTLSMACEKCMTGEFQALITGPVHKGIINAAGIDFTGHTEFFANVTNCKRAVMMFVTDNMRVALATNHLPLKEVYSAITCNSLYEIITILHSELQKKFSLDKPHIYVCGLNPHAGENGYIGQEEIVTIIPTLKKLRKEGIYLTGPLSADSIFQPEYLRSADAILAMYHDQGLPVLKFQGFGKAVNITLGLPFIRTSVDHGTAIQLAGQNIADSYSLMKAINLAIHISKKNDA</sequence>
<feature type="binding site" evidence="10">
    <location>
        <position position="267"/>
    </location>
    <ligand>
        <name>a divalent metal cation</name>
        <dbReference type="ChEBI" id="CHEBI:60240"/>
        <note>ligand shared between dimeric partners</note>
    </ligand>
</feature>
<dbReference type="GO" id="GO:0050897">
    <property type="term" value="F:cobalt ion binding"/>
    <property type="evidence" value="ECO:0007669"/>
    <property type="project" value="UniProtKB-UniRule"/>
</dbReference>
<keyword evidence="12" id="KW-1185">Reference proteome</keyword>
<dbReference type="AlphaFoldDB" id="C5WCX1"/>
<dbReference type="KEGG" id="icp:ICMP_323"/>
<evidence type="ECO:0000256" key="6">
    <source>
        <dbReference type="ARBA" id="ARBA00023002"/>
    </source>
</evidence>
<dbReference type="HOGENOM" id="CLU_040168_1_0_6"/>